<protein>
    <submittedName>
        <fullName evidence="1">Uncharacterized protein</fullName>
    </submittedName>
</protein>
<gene>
    <name evidence="1" type="ORF">GALL_44700</name>
</gene>
<evidence type="ECO:0000313" key="1">
    <source>
        <dbReference type="EMBL" id="OIR14664.1"/>
    </source>
</evidence>
<proteinExistence type="predicted"/>
<sequence length="236" mass="27535">MNQKVDASDQLRSVDCVYEPDPRTKMFVRLDIRTGDVYPRVLADQYGAIAFFKLHETVPSVVLVHFETAKNLYLYAWFVYRFYPVAEQQALASLEFALRERLPDFVAAEKRKHRMGFEPGLKSLLGYAVKEGIVRNEKFSTRERWARKRAESRYRFQKSEEMRNTNVDSLVIDESEAVVTQEDLDCDWLNIFLETIPSIRNDYAHGSRTLRNNVLHSFELVTEIINQLYPKAEIGA</sequence>
<reference evidence="1" key="1">
    <citation type="submission" date="2016-10" db="EMBL/GenBank/DDBJ databases">
        <title>Sequence of Gallionella enrichment culture.</title>
        <authorList>
            <person name="Poehlein A."/>
            <person name="Muehling M."/>
            <person name="Daniel R."/>
        </authorList>
    </citation>
    <scope>NUCLEOTIDE SEQUENCE</scope>
</reference>
<accession>A0A1J5TER8</accession>
<name>A0A1J5TER8_9ZZZZ</name>
<dbReference type="AlphaFoldDB" id="A0A1J5TER8"/>
<dbReference type="EMBL" id="MLJW01000011">
    <property type="protein sequence ID" value="OIR14664.1"/>
    <property type="molecule type" value="Genomic_DNA"/>
</dbReference>
<organism evidence="1">
    <name type="scientific">mine drainage metagenome</name>
    <dbReference type="NCBI Taxonomy" id="410659"/>
    <lineage>
        <taxon>unclassified sequences</taxon>
        <taxon>metagenomes</taxon>
        <taxon>ecological metagenomes</taxon>
    </lineage>
</organism>
<comment type="caution">
    <text evidence="1">The sequence shown here is derived from an EMBL/GenBank/DDBJ whole genome shotgun (WGS) entry which is preliminary data.</text>
</comment>